<gene>
    <name evidence="3" type="ORF">IQ17_00633</name>
</gene>
<feature type="domain" description="Transposase IS4-like" evidence="1">
    <location>
        <begin position="87"/>
        <end position="241"/>
    </location>
</feature>
<dbReference type="InterPro" id="IPR052909">
    <property type="entry name" value="Transposase_6_like"/>
</dbReference>
<dbReference type="OrthoDB" id="9798237at2"/>
<sequence length="247" mass="28217">MRYELSDYEWTAIKPMLPNKPRGVRRVNDRRVLSGIFWVLRSGAPWRDLPETYGPRTTCYSRFVRWRRAGVWDRIMDALAAGHDAAVQMIDTSVVRVHQHGACISDNNHPAMGRSRGGLTSKIHAVVDTNGLPVHLALTPGEAHDNRLCSVLLSALLPQTMLLADRGYDADWIRELARQQGAWANIPPKRNRKDPICFSPYLYRARNLMERFFNKIKQSRRVATRYDKLAANYLAFVKLASIRMAAC</sequence>
<dbReference type="Proteomes" id="UP000317176">
    <property type="component" value="Unassembled WGS sequence"/>
</dbReference>
<dbReference type="InterPro" id="IPR002559">
    <property type="entry name" value="Transposase_11"/>
</dbReference>
<dbReference type="GO" id="GO:0004803">
    <property type="term" value="F:transposase activity"/>
    <property type="evidence" value="ECO:0007669"/>
    <property type="project" value="InterPro"/>
</dbReference>
<dbReference type="Pfam" id="PF01609">
    <property type="entry name" value="DDE_Tnp_1"/>
    <property type="match status" value="1"/>
</dbReference>
<organism evidence="3 4">
    <name type="scientific">Bradyrhizobium daqingense</name>
    <dbReference type="NCBI Taxonomy" id="993502"/>
    <lineage>
        <taxon>Bacteria</taxon>
        <taxon>Pseudomonadati</taxon>
        <taxon>Pseudomonadota</taxon>
        <taxon>Alphaproteobacteria</taxon>
        <taxon>Hyphomicrobiales</taxon>
        <taxon>Nitrobacteraceae</taxon>
        <taxon>Bradyrhizobium</taxon>
    </lineage>
</organism>
<dbReference type="AlphaFoldDB" id="A0A562LV62"/>
<evidence type="ECO:0000313" key="4">
    <source>
        <dbReference type="Proteomes" id="UP000317176"/>
    </source>
</evidence>
<dbReference type="Pfam" id="PF13340">
    <property type="entry name" value="DUF4096"/>
    <property type="match status" value="1"/>
</dbReference>
<evidence type="ECO:0000313" key="3">
    <source>
        <dbReference type="EMBL" id="TWI11482.1"/>
    </source>
</evidence>
<protein>
    <submittedName>
        <fullName evidence="3">Transposase</fullName>
    </submittedName>
</protein>
<accession>A0A562LV62</accession>
<evidence type="ECO:0000259" key="1">
    <source>
        <dbReference type="Pfam" id="PF01609"/>
    </source>
</evidence>
<name>A0A562LV62_9BRAD</name>
<dbReference type="GO" id="GO:0003677">
    <property type="term" value="F:DNA binding"/>
    <property type="evidence" value="ECO:0007669"/>
    <property type="project" value="InterPro"/>
</dbReference>
<dbReference type="EMBL" id="VLKL01000001">
    <property type="protein sequence ID" value="TWI11482.1"/>
    <property type="molecule type" value="Genomic_DNA"/>
</dbReference>
<dbReference type="InterPro" id="IPR025161">
    <property type="entry name" value="IS402-like_dom"/>
</dbReference>
<dbReference type="PANTHER" id="PTHR46637">
    <property type="entry name" value="TIS1421-TRANSPOSASE PROTEIN A"/>
    <property type="match status" value="1"/>
</dbReference>
<dbReference type="NCBIfam" id="NF033580">
    <property type="entry name" value="transpos_IS5_3"/>
    <property type="match status" value="1"/>
</dbReference>
<feature type="domain" description="Insertion element IS402-like" evidence="2">
    <location>
        <begin position="5"/>
        <end position="76"/>
    </location>
</feature>
<dbReference type="GO" id="GO:0006313">
    <property type="term" value="P:DNA transposition"/>
    <property type="evidence" value="ECO:0007669"/>
    <property type="project" value="InterPro"/>
</dbReference>
<keyword evidence="4" id="KW-1185">Reference proteome</keyword>
<reference evidence="3 4" key="1">
    <citation type="journal article" date="2015" name="Stand. Genomic Sci.">
        <title>Genomic Encyclopedia of Bacterial and Archaeal Type Strains, Phase III: the genomes of soil and plant-associated and newly described type strains.</title>
        <authorList>
            <person name="Whitman W.B."/>
            <person name="Woyke T."/>
            <person name="Klenk H.P."/>
            <person name="Zhou Y."/>
            <person name="Lilburn T.G."/>
            <person name="Beck B.J."/>
            <person name="De Vos P."/>
            <person name="Vandamme P."/>
            <person name="Eisen J.A."/>
            <person name="Garrity G."/>
            <person name="Hugenholtz P."/>
            <person name="Kyrpides N.C."/>
        </authorList>
    </citation>
    <scope>NUCLEOTIDE SEQUENCE [LARGE SCALE GENOMIC DNA]</scope>
    <source>
        <strain evidence="3 4">CGMCC 1.10947</strain>
    </source>
</reference>
<proteinExistence type="predicted"/>
<comment type="caution">
    <text evidence="3">The sequence shown here is derived from an EMBL/GenBank/DDBJ whole genome shotgun (WGS) entry which is preliminary data.</text>
</comment>
<evidence type="ECO:0000259" key="2">
    <source>
        <dbReference type="Pfam" id="PF13340"/>
    </source>
</evidence>
<dbReference type="PANTHER" id="PTHR46637:SF1">
    <property type="entry name" value="BLL5188 PROTEIN"/>
    <property type="match status" value="1"/>
</dbReference>